<feature type="transmembrane region" description="Helical" evidence="1">
    <location>
        <begin position="26"/>
        <end position="44"/>
    </location>
</feature>
<dbReference type="RefSeq" id="WP_194557285.1">
    <property type="nucleotide sequence ID" value="NZ_JADKMY010000004.1"/>
</dbReference>
<dbReference type="EMBL" id="JADKMY010000004">
    <property type="protein sequence ID" value="MBF4554377.1"/>
    <property type="molecule type" value="Genomic_DNA"/>
</dbReference>
<evidence type="ECO:0000313" key="3">
    <source>
        <dbReference type="Proteomes" id="UP000635902"/>
    </source>
</evidence>
<comment type="caution">
    <text evidence="2">The sequence shown here is derived from an EMBL/GenBank/DDBJ whole genome shotgun (WGS) entry which is preliminary data.</text>
</comment>
<protein>
    <submittedName>
        <fullName evidence="2">Uncharacterized protein</fullName>
    </submittedName>
</protein>
<reference evidence="2 3" key="1">
    <citation type="submission" date="2020-10" db="EMBL/GenBank/DDBJ databases">
        <title>Novel species in genus Corynebacterium.</title>
        <authorList>
            <person name="Zhang G."/>
        </authorList>
    </citation>
    <scope>NUCLEOTIDE SEQUENCE [LARGE SCALE GENOMIC DNA]</scope>
    <source>
        <strain evidence="2 3">DSM 45110</strain>
    </source>
</reference>
<organism evidence="2 3">
    <name type="scientific">Corynebacterium suicordis DSM 45110</name>
    <dbReference type="NCBI Taxonomy" id="1121369"/>
    <lineage>
        <taxon>Bacteria</taxon>
        <taxon>Bacillati</taxon>
        <taxon>Actinomycetota</taxon>
        <taxon>Actinomycetes</taxon>
        <taxon>Mycobacteriales</taxon>
        <taxon>Corynebacteriaceae</taxon>
        <taxon>Corynebacterium</taxon>
    </lineage>
</organism>
<proteinExistence type="predicted"/>
<feature type="transmembrane region" description="Helical" evidence="1">
    <location>
        <begin position="65"/>
        <end position="86"/>
    </location>
</feature>
<keyword evidence="1" id="KW-1133">Transmembrane helix</keyword>
<keyword evidence="1" id="KW-0472">Membrane</keyword>
<sequence length="90" mass="9723">MTNALMIMAANYKTPPAEVTGNVSTYLGWFLWLLMVIAVGRLMWIGGKLGWHRWQGTPDESEPMVQIISLIVGGILAGTAGAWAVFMVGG</sequence>
<gene>
    <name evidence="2" type="ORF">IRY30_09875</name>
</gene>
<evidence type="ECO:0000256" key="1">
    <source>
        <dbReference type="SAM" id="Phobius"/>
    </source>
</evidence>
<accession>A0ABR9ZLW5</accession>
<name>A0ABR9ZLW5_9CORY</name>
<dbReference type="Proteomes" id="UP000635902">
    <property type="component" value="Unassembled WGS sequence"/>
</dbReference>
<keyword evidence="1" id="KW-0812">Transmembrane</keyword>
<keyword evidence="3" id="KW-1185">Reference proteome</keyword>
<evidence type="ECO:0000313" key="2">
    <source>
        <dbReference type="EMBL" id="MBF4554377.1"/>
    </source>
</evidence>